<keyword evidence="2" id="KW-0732">Signal</keyword>
<feature type="chain" id="PRO_5040190568" evidence="2">
    <location>
        <begin position="20"/>
        <end position="183"/>
    </location>
</feature>
<name>A0A9P6IBX7_9PEZI</name>
<sequence>MHSTQLLAAALSVAAFVAAAPQIQQGRAAVPPLNCPATICIDGINTACPSVRWGGCYDACRPSLSPTQPPCPKPTKPTKSITKMPGKPSPRPVSPPKPSSTDNCNTRTICIDYVNECGQWYGGCHADCRPWPSYTAPPCSSTAADQTYSLPYITSEAEQTYSLPFMTAEPEPEQTYSLPYFPA</sequence>
<evidence type="ECO:0000313" key="3">
    <source>
        <dbReference type="EMBL" id="KAF9879815.1"/>
    </source>
</evidence>
<feature type="signal peptide" evidence="2">
    <location>
        <begin position="1"/>
        <end position="19"/>
    </location>
</feature>
<comment type="caution">
    <text evidence="3">The sequence shown here is derived from an EMBL/GenBank/DDBJ whole genome shotgun (WGS) entry which is preliminary data.</text>
</comment>
<feature type="compositionally biased region" description="Pro residues" evidence="1">
    <location>
        <begin position="87"/>
        <end position="98"/>
    </location>
</feature>
<dbReference type="GeneID" id="62158419"/>
<dbReference type="EMBL" id="JAATWM020000006">
    <property type="protein sequence ID" value="KAF9879815.1"/>
    <property type="molecule type" value="Genomic_DNA"/>
</dbReference>
<dbReference type="AlphaFoldDB" id="A0A9P6IBX7"/>
<accession>A0A9P6IBX7</accession>
<reference evidence="3" key="1">
    <citation type="submission" date="2020-03" db="EMBL/GenBank/DDBJ databases">
        <authorList>
            <person name="He L."/>
        </authorList>
    </citation>
    <scope>NUCLEOTIDE SEQUENCE</scope>
    <source>
        <strain evidence="3">CkLH20</strain>
    </source>
</reference>
<proteinExistence type="predicted"/>
<protein>
    <submittedName>
        <fullName evidence="3">Uncharacterized protein</fullName>
    </submittedName>
</protein>
<evidence type="ECO:0000313" key="4">
    <source>
        <dbReference type="Proteomes" id="UP000781932"/>
    </source>
</evidence>
<organism evidence="3 4">
    <name type="scientific">Colletotrichum karsti</name>
    <dbReference type="NCBI Taxonomy" id="1095194"/>
    <lineage>
        <taxon>Eukaryota</taxon>
        <taxon>Fungi</taxon>
        <taxon>Dikarya</taxon>
        <taxon>Ascomycota</taxon>
        <taxon>Pezizomycotina</taxon>
        <taxon>Sordariomycetes</taxon>
        <taxon>Hypocreomycetidae</taxon>
        <taxon>Glomerellales</taxon>
        <taxon>Glomerellaceae</taxon>
        <taxon>Colletotrichum</taxon>
        <taxon>Colletotrichum boninense species complex</taxon>
    </lineage>
</organism>
<gene>
    <name evidence="3" type="ORF">CkaCkLH20_02626</name>
</gene>
<dbReference type="RefSeq" id="XP_038749276.1">
    <property type="nucleotide sequence ID" value="XM_038885345.1"/>
</dbReference>
<feature type="compositionally biased region" description="Low complexity" evidence="1">
    <location>
        <begin position="77"/>
        <end position="86"/>
    </location>
</feature>
<dbReference type="OrthoDB" id="3924764at2759"/>
<evidence type="ECO:0000256" key="1">
    <source>
        <dbReference type="SAM" id="MobiDB-lite"/>
    </source>
</evidence>
<reference evidence="3" key="2">
    <citation type="submission" date="2020-11" db="EMBL/GenBank/DDBJ databases">
        <title>Whole genome sequencing of Colletotrichum sp.</title>
        <authorList>
            <person name="Li H."/>
        </authorList>
    </citation>
    <scope>NUCLEOTIDE SEQUENCE</scope>
    <source>
        <strain evidence="3">CkLH20</strain>
    </source>
</reference>
<feature type="region of interest" description="Disordered" evidence="1">
    <location>
        <begin position="66"/>
        <end position="102"/>
    </location>
</feature>
<evidence type="ECO:0000256" key="2">
    <source>
        <dbReference type="SAM" id="SignalP"/>
    </source>
</evidence>
<dbReference type="Proteomes" id="UP000781932">
    <property type="component" value="Unassembled WGS sequence"/>
</dbReference>
<keyword evidence="4" id="KW-1185">Reference proteome</keyword>